<gene>
    <name evidence="2" type="primary">cat</name>
    <name evidence="2" type="ORF">MPL3356_390184</name>
    <name evidence="3" type="ORF">MPLDJ20_320030</name>
</gene>
<dbReference type="EC" id="2.3.1.28" evidence="2"/>
<comment type="similarity">
    <text evidence="1">Belongs to the transferase hexapeptide repeat family.</text>
</comment>
<protein>
    <submittedName>
        <fullName evidence="2">Chloramphenicol acetyltransferase</fullName>
        <ecNumber evidence="2">2.3.1.28</ecNumber>
    </submittedName>
</protein>
<dbReference type="CDD" id="cd03349">
    <property type="entry name" value="LbH_XAT"/>
    <property type="match status" value="1"/>
</dbReference>
<dbReference type="GO" id="GO:0008811">
    <property type="term" value="F:chloramphenicol O-acetyltransferase activity"/>
    <property type="evidence" value="ECO:0007669"/>
    <property type="project" value="UniProtKB-EC"/>
</dbReference>
<name>A0A090DYK8_MESPL</name>
<organism evidence="2 4">
    <name type="scientific">Mesorhizobium plurifarium</name>
    <dbReference type="NCBI Taxonomy" id="69974"/>
    <lineage>
        <taxon>Bacteria</taxon>
        <taxon>Pseudomonadati</taxon>
        <taxon>Pseudomonadota</taxon>
        <taxon>Alphaproteobacteria</taxon>
        <taxon>Hyphomicrobiales</taxon>
        <taxon>Phyllobacteriaceae</taxon>
        <taxon>Mesorhizobium</taxon>
    </lineage>
</organism>
<dbReference type="SUPFAM" id="SSF51161">
    <property type="entry name" value="Trimeric LpxA-like enzymes"/>
    <property type="match status" value="1"/>
</dbReference>
<accession>A0A090DYK8</accession>
<dbReference type="STRING" id="69974.MPLDJ20_320030"/>
<dbReference type="Proteomes" id="UP000045285">
    <property type="component" value="Unassembled WGS sequence"/>
</dbReference>
<evidence type="ECO:0000313" key="4">
    <source>
        <dbReference type="Proteomes" id="UP000045285"/>
    </source>
</evidence>
<dbReference type="AlphaFoldDB" id="A0A090DYK8"/>
<keyword evidence="4" id="KW-1185">Reference proteome</keyword>
<dbReference type="Proteomes" id="UP000046373">
    <property type="component" value="Unassembled WGS sequence"/>
</dbReference>
<evidence type="ECO:0000313" key="2">
    <source>
        <dbReference type="EMBL" id="CDX22176.1"/>
    </source>
</evidence>
<dbReference type="InterPro" id="IPR050179">
    <property type="entry name" value="Trans_hexapeptide_repeat"/>
</dbReference>
<evidence type="ECO:0000256" key="1">
    <source>
        <dbReference type="ARBA" id="ARBA00007274"/>
    </source>
</evidence>
<proteinExistence type="inferred from homology"/>
<dbReference type="InterPro" id="IPR001451">
    <property type="entry name" value="Hexapep"/>
</dbReference>
<evidence type="ECO:0000313" key="3">
    <source>
        <dbReference type="EMBL" id="CDX41131.1"/>
    </source>
</evidence>
<dbReference type="Gene3D" id="2.160.10.10">
    <property type="entry name" value="Hexapeptide repeat proteins"/>
    <property type="match status" value="1"/>
</dbReference>
<reference evidence="4" key="2">
    <citation type="submission" date="2014-08" db="EMBL/GenBank/DDBJ databases">
        <authorList>
            <person name="Moulin L."/>
        </authorList>
    </citation>
    <scope>NUCLEOTIDE SEQUENCE [LARGE SCALE GENOMIC DNA]</scope>
</reference>
<keyword evidence="2" id="KW-0012">Acyltransferase</keyword>
<keyword evidence="2" id="KW-0808">Transferase</keyword>
<sequence>MSLRAEVSFKVSTFSKWLKDVRHYLPENASVGRHTYGVTWRKILYCSKDTPLRIGAFCSVAREVLFMCGGQHLTDSATSFPIYSRMLDQRDPVPNAGRPGGITIGNDVWIGYRAIMLPGIEIGDGAVIGAGAIVTKDVPRYAVVGGSPAKLIRYRFPQDIISKLLDIQWWQWDDDKIKSEAVTLTGPIETFIAKHFVAGAGVKHAD</sequence>
<dbReference type="EMBL" id="CCMZ01000033">
    <property type="protein sequence ID" value="CDX22176.1"/>
    <property type="molecule type" value="Genomic_DNA"/>
</dbReference>
<dbReference type="Pfam" id="PF14602">
    <property type="entry name" value="Hexapep_2"/>
    <property type="match status" value="1"/>
</dbReference>
<reference evidence="2 5" key="1">
    <citation type="submission" date="2014-08" db="EMBL/GenBank/DDBJ databases">
        <authorList>
            <person name="Moulin Lionel"/>
        </authorList>
    </citation>
    <scope>NUCLEOTIDE SEQUENCE [LARGE SCALE GENOMIC DNA]</scope>
</reference>
<evidence type="ECO:0000313" key="5">
    <source>
        <dbReference type="Proteomes" id="UP000046373"/>
    </source>
</evidence>
<dbReference type="PANTHER" id="PTHR43300:SF11">
    <property type="entry name" value="ACETYLTRANSFERASE RV3034C-RELATED"/>
    <property type="match status" value="1"/>
</dbReference>
<dbReference type="PANTHER" id="PTHR43300">
    <property type="entry name" value="ACETYLTRANSFERASE"/>
    <property type="match status" value="1"/>
</dbReference>
<dbReference type="InterPro" id="IPR011004">
    <property type="entry name" value="Trimer_LpxA-like_sf"/>
</dbReference>
<dbReference type="EMBL" id="CCNB01000026">
    <property type="protein sequence ID" value="CDX41131.1"/>
    <property type="molecule type" value="Genomic_DNA"/>
</dbReference>